<protein>
    <submittedName>
        <fullName evidence="1">NrdI family ribonucleotide reductase</fullName>
    </submittedName>
</protein>
<dbReference type="PANTHER" id="PTHR37297:SF1">
    <property type="entry name" value="PROTEIN NRDI"/>
    <property type="match status" value="1"/>
</dbReference>
<dbReference type="InterPro" id="IPR004465">
    <property type="entry name" value="RNR_NrdI"/>
</dbReference>
<dbReference type="RefSeq" id="WP_027698695.1">
    <property type="nucleotide sequence ID" value="NZ_DF820487.1"/>
</dbReference>
<dbReference type="InterPro" id="IPR029039">
    <property type="entry name" value="Flavoprotein-like_sf"/>
</dbReference>
<dbReference type="Pfam" id="PF07972">
    <property type="entry name" value="Flavodoxin_NdrI"/>
    <property type="match status" value="1"/>
</dbReference>
<gene>
    <name evidence="1" type="primary">nrdI</name>
    <name evidence="1" type="ORF">WOSG25_040420</name>
</gene>
<keyword evidence="2" id="KW-1185">Reference proteome</keyword>
<dbReference type="PANTHER" id="PTHR37297">
    <property type="entry name" value="PROTEIN NRDI"/>
    <property type="match status" value="1"/>
</dbReference>
<dbReference type="PIRSF" id="PIRSF005087">
    <property type="entry name" value="NrdI"/>
    <property type="match status" value="1"/>
</dbReference>
<dbReference type="OrthoDB" id="350535at2"/>
<dbReference type="GO" id="GO:0010181">
    <property type="term" value="F:FMN binding"/>
    <property type="evidence" value="ECO:0007669"/>
    <property type="project" value="InterPro"/>
</dbReference>
<sequence>MIVRILYISLGGNTRHFIKKLQAYGQQLDTSIQIEAKEITDASFDSIETTPYFVLVPTYLDGGNGIDNGVKEIMTNPLHEQLSYQNNADQLIGVVGSGNKNFNVQYVLTARRYAEIFNAPLIGDYELRGNDQDVKRIFNALVTRQKEYLSTQKD</sequence>
<dbReference type="EMBL" id="DF820487">
    <property type="protein sequence ID" value="GAK30602.1"/>
    <property type="molecule type" value="Genomic_DNA"/>
</dbReference>
<dbReference type="STRING" id="1329250.WOSG25_040420"/>
<accession>A0A069CT68</accession>
<dbReference type="AlphaFoldDB" id="A0A069CT68"/>
<name>A0A069CT68_WEIOS</name>
<evidence type="ECO:0000313" key="1">
    <source>
        <dbReference type="EMBL" id="GAK30602.1"/>
    </source>
</evidence>
<dbReference type="Proteomes" id="UP000030643">
    <property type="component" value="Unassembled WGS sequence"/>
</dbReference>
<dbReference type="eggNOG" id="COG1780">
    <property type="taxonomic scope" value="Bacteria"/>
</dbReference>
<evidence type="ECO:0000313" key="2">
    <source>
        <dbReference type="Proteomes" id="UP000030643"/>
    </source>
</evidence>
<dbReference type="SUPFAM" id="SSF52218">
    <property type="entry name" value="Flavoproteins"/>
    <property type="match status" value="1"/>
</dbReference>
<dbReference type="Gene3D" id="3.40.50.360">
    <property type="match status" value="1"/>
</dbReference>
<organism evidence="1 2">
    <name type="scientific">Weissella oryzae (strain DSM 25784 / JCM 18191 / LMG 30913 / SG25)</name>
    <dbReference type="NCBI Taxonomy" id="1329250"/>
    <lineage>
        <taxon>Bacteria</taxon>
        <taxon>Bacillati</taxon>
        <taxon>Bacillota</taxon>
        <taxon>Bacilli</taxon>
        <taxon>Lactobacillales</taxon>
        <taxon>Lactobacillaceae</taxon>
        <taxon>Weissella</taxon>
    </lineage>
</organism>
<reference evidence="2" key="1">
    <citation type="journal article" date="2014" name="Genome Announc.">
        <title>Draft genome sequence of Weissella oryzae SG25T, isolated from fermented rice grains.</title>
        <authorList>
            <person name="Tanizawa Y."/>
            <person name="Fujisawa T."/>
            <person name="Mochizuki T."/>
            <person name="Kaminuma E."/>
            <person name="Suzuki Y."/>
            <person name="Nakamura Y."/>
            <person name="Tohno M."/>
        </authorList>
    </citation>
    <scope>NUCLEOTIDE SEQUENCE [LARGE SCALE GENOMIC DNA]</scope>
    <source>
        <strain evidence="2">DSM 25784 / JCM 18191 / LMG 30913 / SG25</strain>
    </source>
</reference>
<proteinExistence type="predicted"/>